<dbReference type="Gene3D" id="1.10.287.130">
    <property type="match status" value="1"/>
</dbReference>
<dbReference type="RefSeq" id="WP_092667355.1">
    <property type="nucleotide sequence ID" value="NZ_LT629734.1"/>
</dbReference>
<dbReference type="SUPFAM" id="SSF55874">
    <property type="entry name" value="ATPase domain of HSP90 chaperone/DNA topoisomerase II/histidine kinase"/>
    <property type="match status" value="1"/>
</dbReference>
<evidence type="ECO:0000256" key="5">
    <source>
        <dbReference type="ARBA" id="ARBA00022679"/>
    </source>
</evidence>
<keyword evidence="4" id="KW-0597">Phosphoprotein</keyword>
<evidence type="ECO:0000256" key="9">
    <source>
        <dbReference type="ARBA" id="ARBA00023012"/>
    </source>
</evidence>
<dbReference type="Pfam" id="PF02518">
    <property type="entry name" value="HATPase_c"/>
    <property type="match status" value="1"/>
</dbReference>
<feature type="transmembrane region" description="Helical" evidence="11">
    <location>
        <begin position="17"/>
        <end position="44"/>
    </location>
</feature>
<dbReference type="InterPro" id="IPR050428">
    <property type="entry name" value="TCS_sensor_his_kinase"/>
</dbReference>
<gene>
    <name evidence="13" type="ORF">SAMN04489719_2570</name>
</gene>
<dbReference type="InterPro" id="IPR003594">
    <property type="entry name" value="HATPase_dom"/>
</dbReference>
<proteinExistence type="predicted"/>
<feature type="transmembrane region" description="Helical" evidence="11">
    <location>
        <begin position="64"/>
        <end position="87"/>
    </location>
</feature>
<keyword evidence="10 11" id="KW-0472">Membrane</keyword>
<dbReference type="CDD" id="cd00075">
    <property type="entry name" value="HATPase"/>
    <property type="match status" value="1"/>
</dbReference>
<dbReference type="STRING" id="684552.SAMN04489719_2570"/>
<evidence type="ECO:0000256" key="6">
    <source>
        <dbReference type="ARBA" id="ARBA00022692"/>
    </source>
</evidence>
<evidence type="ECO:0000256" key="10">
    <source>
        <dbReference type="ARBA" id="ARBA00023136"/>
    </source>
</evidence>
<evidence type="ECO:0000256" key="11">
    <source>
        <dbReference type="SAM" id="Phobius"/>
    </source>
</evidence>
<protein>
    <recommendedName>
        <fullName evidence="3">histidine kinase</fullName>
        <ecNumber evidence="3">2.7.13.3</ecNumber>
    </recommendedName>
</protein>
<evidence type="ECO:0000259" key="12">
    <source>
        <dbReference type="PROSITE" id="PS50109"/>
    </source>
</evidence>
<dbReference type="PANTHER" id="PTHR45436">
    <property type="entry name" value="SENSOR HISTIDINE KINASE YKOH"/>
    <property type="match status" value="1"/>
</dbReference>
<evidence type="ECO:0000313" key="14">
    <source>
        <dbReference type="Proteomes" id="UP000199649"/>
    </source>
</evidence>
<dbReference type="Pfam" id="PF00512">
    <property type="entry name" value="HisKA"/>
    <property type="match status" value="1"/>
</dbReference>
<dbReference type="OrthoDB" id="9786919at2"/>
<keyword evidence="14" id="KW-1185">Reference proteome</keyword>
<accession>A0A1H1T3W9</accession>
<dbReference type="PROSITE" id="PS50109">
    <property type="entry name" value="HIS_KIN"/>
    <property type="match status" value="1"/>
</dbReference>
<dbReference type="InterPro" id="IPR036097">
    <property type="entry name" value="HisK_dim/P_sf"/>
</dbReference>
<dbReference type="Proteomes" id="UP000199649">
    <property type="component" value="Chromosome I"/>
</dbReference>
<evidence type="ECO:0000256" key="4">
    <source>
        <dbReference type="ARBA" id="ARBA00022553"/>
    </source>
</evidence>
<evidence type="ECO:0000256" key="2">
    <source>
        <dbReference type="ARBA" id="ARBA00004236"/>
    </source>
</evidence>
<evidence type="ECO:0000256" key="7">
    <source>
        <dbReference type="ARBA" id="ARBA00022777"/>
    </source>
</evidence>
<keyword evidence="6 11" id="KW-0812">Transmembrane</keyword>
<dbReference type="EMBL" id="LT629734">
    <property type="protein sequence ID" value="SDS54813.1"/>
    <property type="molecule type" value="Genomic_DNA"/>
</dbReference>
<keyword evidence="7 13" id="KW-0418">Kinase</keyword>
<reference evidence="14" key="1">
    <citation type="submission" date="2016-10" db="EMBL/GenBank/DDBJ databases">
        <authorList>
            <person name="Varghese N."/>
            <person name="Submissions S."/>
        </authorList>
    </citation>
    <scope>NUCLEOTIDE SEQUENCE [LARGE SCALE GENOMIC DNA]</scope>
    <source>
        <strain evidence="14">DSM 22965</strain>
    </source>
</reference>
<dbReference type="InterPro" id="IPR036890">
    <property type="entry name" value="HATPase_C_sf"/>
</dbReference>
<keyword evidence="5" id="KW-0808">Transferase</keyword>
<name>A0A1H1T3W9_9MICO</name>
<evidence type="ECO:0000256" key="3">
    <source>
        <dbReference type="ARBA" id="ARBA00012438"/>
    </source>
</evidence>
<feature type="domain" description="Histidine kinase" evidence="12">
    <location>
        <begin position="107"/>
        <end position="316"/>
    </location>
</feature>
<dbReference type="AlphaFoldDB" id="A0A1H1T3W9"/>
<dbReference type="SUPFAM" id="SSF47384">
    <property type="entry name" value="Homodimeric domain of signal transducing histidine kinase"/>
    <property type="match status" value="1"/>
</dbReference>
<dbReference type="Gene3D" id="3.30.565.10">
    <property type="entry name" value="Histidine kinase-like ATPase, C-terminal domain"/>
    <property type="match status" value="1"/>
</dbReference>
<organism evidence="13 14">
    <name type="scientific">Agrococcus carbonis</name>
    <dbReference type="NCBI Taxonomy" id="684552"/>
    <lineage>
        <taxon>Bacteria</taxon>
        <taxon>Bacillati</taxon>
        <taxon>Actinomycetota</taxon>
        <taxon>Actinomycetes</taxon>
        <taxon>Micrococcales</taxon>
        <taxon>Microbacteriaceae</taxon>
        <taxon>Agrococcus</taxon>
    </lineage>
</organism>
<dbReference type="SMART" id="SM00388">
    <property type="entry name" value="HisKA"/>
    <property type="match status" value="1"/>
</dbReference>
<evidence type="ECO:0000313" key="13">
    <source>
        <dbReference type="EMBL" id="SDS54813.1"/>
    </source>
</evidence>
<dbReference type="CDD" id="cd00082">
    <property type="entry name" value="HisKA"/>
    <property type="match status" value="1"/>
</dbReference>
<comment type="subcellular location">
    <subcellularLocation>
        <location evidence="2">Cell membrane</location>
    </subcellularLocation>
</comment>
<evidence type="ECO:0000256" key="1">
    <source>
        <dbReference type="ARBA" id="ARBA00000085"/>
    </source>
</evidence>
<keyword evidence="9" id="KW-0902">Two-component regulatory system</keyword>
<dbReference type="InterPro" id="IPR004358">
    <property type="entry name" value="Sig_transdc_His_kin-like_C"/>
</dbReference>
<dbReference type="EC" id="2.7.13.3" evidence="3"/>
<dbReference type="InterPro" id="IPR003661">
    <property type="entry name" value="HisK_dim/P_dom"/>
</dbReference>
<dbReference type="PRINTS" id="PR00344">
    <property type="entry name" value="BCTRLSENSOR"/>
</dbReference>
<dbReference type="PANTHER" id="PTHR45436:SF5">
    <property type="entry name" value="SENSOR HISTIDINE KINASE TRCS"/>
    <property type="match status" value="1"/>
</dbReference>
<comment type="catalytic activity">
    <reaction evidence="1">
        <text>ATP + protein L-histidine = ADP + protein N-phospho-L-histidine.</text>
        <dbReference type="EC" id="2.7.13.3"/>
    </reaction>
</comment>
<dbReference type="GO" id="GO:0005886">
    <property type="term" value="C:plasma membrane"/>
    <property type="evidence" value="ECO:0007669"/>
    <property type="project" value="UniProtKB-SubCell"/>
</dbReference>
<dbReference type="SMART" id="SM00387">
    <property type="entry name" value="HATPase_c"/>
    <property type="match status" value="1"/>
</dbReference>
<evidence type="ECO:0000256" key="8">
    <source>
        <dbReference type="ARBA" id="ARBA00022989"/>
    </source>
</evidence>
<dbReference type="InterPro" id="IPR005467">
    <property type="entry name" value="His_kinase_dom"/>
</dbReference>
<keyword evidence="8 11" id="KW-1133">Transmembrane helix</keyword>
<sequence>MSDDADRRRVRAAALRVGAWVGAASAATIVVGVAILLGVLSATARAERDEPPWGDALVVDVDDVVPVVVLLGVLGVLLVAGIAALAARRAAAPLGEALRAQRTFVADASHELRTPLTALSTRIQLIQRRHARGEPFEAELARLRADADAMDDVLTDLLLAAEDAAAPDRSASVAAAMHEAEALLAPLAERRGIALDVRVHAPVAARVAPATLVRMLVALLDNALQHAPEGSAVTVTADADGGQVALRVADHGAGIPVAEHERIFERFASAEGEGRRRGFGIGLALVRQASERAGGSVRIERSSPAGTVMLLRLPRA</sequence>
<dbReference type="GO" id="GO:0000155">
    <property type="term" value="F:phosphorelay sensor kinase activity"/>
    <property type="evidence" value="ECO:0007669"/>
    <property type="project" value="InterPro"/>
</dbReference>